<comment type="subcellular location">
    <subcellularLocation>
        <location evidence="1">Membrane</location>
    </subcellularLocation>
</comment>
<name>A0A0L0D4K3_THETB</name>
<dbReference type="PANTHER" id="PTHR12770">
    <property type="entry name" value="RUS1 FAMILY PROTEIN C16ORF58"/>
    <property type="match status" value="1"/>
</dbReference>
<feature type="transmembrane region" description="Helical" evidence="6">
    <location>
        <begin position="72"/>
        <end position="95"/>
    </location>
</feature>
<dbReference type="Proteomes" id="UP000054408">
    <property type="component" value="Unassembled WGS sequence"/>
</dbReference>
<evidence type="ECO:0000256" key="4">
    <source>
        <dbReference type="ARBA" id="ARBA00022989"/>
    </source>
</evidence>
<dbReference type="OMA" id="HQARNAN"/>
<dbReference type="InterPro" id="IPR054549">
    <property type="entry name" value="UVB_sens_RUS_dom"/>
</dbReference>
<keyword evidence="3 6" id="KW-0812">Transmembrane</keyword>
<evidence type="ECO:0000256" key="5">
    <source>
        <dbReference type="ARBA" id="ARBA00023136"/>
    </source>
</evidence>
<dbReference type="PANTHER" id="PTHR12770:SF31">
    <property type="entry name" value="RUS FAMILY MEMBER 1"/>
    <property type="match status" value="1"/>
</dbReference>
<feature type="transmembrane region" description="Helical" evidence="6">
    <location>
        <begin position="147"/>
        <end position="173"/>
    </location>
</feature>
<dbReference type="GeneID" id="25562343"/>
<dbReference type="OrthoDB" id="364779at2759"/>
<dbReference type="GO" id="GO:0016020">
    <property type="term" value="C:membrane"/>
    <property type="evidence" value="ECO:0007669"/>
    <property type="project" value="UniProtKB-SubCell"/>
</dbReference>
<gene>
    <name evidence="8" type="ORF">AMSG_02684</name>
</gene>
<accession>A0A0L0D4K3</accession>
<feature type="transmembrane region" description="Helical" evidence="6">
    <location>
        <begin position="194"/>
        <end position="212"/>
    </location>
</feature>
<proteinExistence type="inferred from homology"/>
<evidence type="ECO:0000313" key="8">
    <source>
        <dbReference type="EMBL" id="KNC46233.1"/>
    </source>
</evidence>
<dbReference type="InterPro" id="IPR006968">
    <property type="entry name" value="RUS_fam"/>
</dbReference>
<feature type="transmembrane region" description="Helical" evidence="6">
    <location>
        <begin position="218"/>
        <end position="243"/>
    </location>
</feature>
<dbReference type="EMBL" id="GL349442">
    <property type="protein sequence ID" value="KNC46233.1"/>
    <property type="molecule type" value="Genomic_DNA"/>
</dbReference>
<organism evidence="8 9">
    <name type="scientific">Thecamonas trahens ATCC 50062</name>
    <dbReference type="NCBI Taxonomy" id="461836"/>
    <lineage>
        <taxon>Eukaryota</taxon>
        <taxon>Apusozoa</taxon>
        <taxon>Apusomonadida</taxon>
        <taxon>Apusomonadidae</taxon>
        <taxon>Thecamonas</taxon>
    </lineage>
</organism>
<dbReference type="RefSeq" id="XP_013760530.1">
    <property type="nucleotide sequence ID" value="XM_013905076.1"/>
</dbReference>
<protein>
    <submittedName>
        <fullName evidence="8">UPF0420 protein C16orf58</fullName>
    </submittedName>
</protein>
<dbReference type="Pfam" id="PF04884">
    <property type="entry name" value="UVB_sens_prot"/>
    <property type="match status" value="1"/>
</dbReference>
<evidence type="ECO:0000313" key="9">
    <source>
        <dbReference type="Proteomes" id="UP000054408"/>
    </source>
</evidence>
<keyword evidence="9" id="KW-1185">Reference proteome</keyword>
<dbReference type="eggNOG" id="KOG4249">
    <property type="taxonomic scope" value="Eukaryota"/>
</dbReference>
<evidence type="ECO:0000256" key="6">
    <source>
        <dbReference type="SAM" id="Phobius"/>
    </source>
</evidence>
<evidence type="ECO:0000256" key="1">
    <source>
        <dbReference type="ARBA" id="ARBA00004370"/>
    </source>
</evidence>
<evidence type="ECO:0000259" key="7">
    <source>
        <dbReference type="Pfam" id="PF04884"/>
    </source>
</evidence>
<reference evidence="8 9" key="1">
    <citation type="submission" date="2010-05" db="EMBL/GenBank/DDBJ databases">
        <title>The Genome Sequence of Thecamonas trahens ATCC 50062.</title>
        <authorList>
            <consortium name="The Broad Institute Genome Sequencing Platform"/>
            <person name="Russ C."/>
            <person name="Cuomo C."/>
            <person name="Shea T."/>
            <person name="Young S.K."/>
            <person name="Zeng Q."/>
            <person name="Koehrsen M."/>
            <person name="Haas B."/>
            <person name="Borodovsky M."/>
            <person name="Guigo R."/>
            <person name="Alvarado L."/>
            <person name="Berlin A."/>
            <person name="Bochicchio J."/>
            <person name="Borenstein D."/>
            <person name="Chapman S."/>
            <person name="Chen Z."/>
            <person name="Freedman E."/>
            <person name="Gellesch M."/>
            <person name="Goldberg J."/>
            <person name="Griggs A."/>
            <person name="Gujja S."/>
            <person name="Heilman E."/>
            <person name="Heiman D."/>
            <person name="Hepburn T."/>
            <person name="Howarth C."/>
            <person name="Jen D."/>
            <person name="Larson L."/>
            <person name="Mehta T."/>
            <person name="Park D."/>
            <person name="Pearson M."/>
            <person name="Roberts A."/>
            <person name="Saif S."/>
            <person name="Shenoy N."/>
            <person name="Sisk P."/>
            <person name="Stolte C."/>
            <person name="Sykes S."/>
            <person name="Thomson T."/>
            <person name="Walk T."/>
            <person name="White J."/>
            <person name="Yandava C."/>
            <person name="Burger G."/>
            <person name="Gray M.W."/>
            <person name="Holland P.W.H."/>
            <person name="King N."/>
            <person name="Lang F.B.F."/>
            <person name="Roger A.J."/>
            <person name="Ruiz-Trillo I."/>
            <person name="Lander E."/>
            <person name="Nusbaum C."/>
        </authorList>
    </citation>
    <scope>NUCLEOTIDE SEQUENCE [LARGE SCALE GENOMIC DNA]</scope>
    <source>
        <strain evidence="8 9">ATCC 50062</strain>
    </source>
</reference>
<evidence type="ECO:0000256" key="3">
    <source>
        <dbReference type="ARBA" id="ARBA00022692"/>
    </source>
</evidence>
<sequence length="408" mass="41526">MRRKVARVHAAARTGAGGMMCGSMSSVRRGLAALFLPRGYPASVSSDYAAYQACDTLQGLASYVAGSLSSRAILAGLGVGSATASAAGAVSVTLVRDAIGMAASVGCAALAPRSMEAFPQWWRLVADVLNDAALFAELLSALLDPIWFVWLVCGAALMRAVVGVAGGTSRAVFRAHQARNANLADVIAKDGSQETFVSLLGLLLGLLLAPVLDHASSAAWAVFAAATALHLAANWAAVSCLVLDSLNEQRMAALLAADTAPANDHLPSPAHLAATLPLSPWAAADVPFALGAPLSCLGPDGSCEIAACWDELGFIVDAHGHAALFAGVDATGSLLVKAAYFAAAAARDGRGAGDVGDHLWIAATQSRWCAFAAAAHRAGWDVDHRAALHLGTGPRVAFCQPLSTAATG</sequence>
<comment type="similarity">
    <text evidence="2">Belongs to the RUS1 family.</text>
</comment>
<feature type="domain" description="Protein root UVB sensitive/RUS" evidence="7">
    <location>
        <begin position="25"/>
        <end position="255"/>
    </location>
</feature>
<evidence type="ECO:0000256" key="2">
    <source>
        <dbReference type="ARBA" id="ARBA00007558"/>
    </source>
</evidence>
<dbReference type="AlphaFoldDB" id="A0A0L0D4K3"/>
<keyword evidence="4 6" id="KW-1133">Transmembrane helix</keyword>
<keyword evidence="5 6" id="KW-0472">Membrane</keyword>